<dbReference type="Pfam" id="PF12741">
    <property type="entry name" value="SusD-like"/>
    <property type="match status" value="1"/>
</dbReference>
<dbReference type="Gene3D" id="1.25.40.390">
    <property type="match status" value="1"/>
</dbReference>
<dbReference type="Proteomes" id="UP000629596">
    <property type="component" value="Unassembled WGS sequence"/>
</dbReference>
<evidence type="ECO:0000313" key="5">
    <source>
        <dbReference type="Proteomes" id="UP000629596"/>
    </source>
</evidence>
<keyword evidence="1" id="KW-0732">Signal</keyword>
<keyword evidence="5" id="KW-1185">Reference proteome</keyword>
<evidence type="ECO:0000313" key="2">
    <source>
        <dbReference type="EMBL" id="MBC8603649.1"/>
    </source>
</evidence>
<comment type="caution">
    <text evidence="3">The sequence shown here is derived from an EMBL/GenBank/DDBJ whole genome shotgun (WGS) entry which is preliminary data.</text>
</comment>
<feature type="chain" id="PRO_5017704249" evidence="1">
    <location>
        <begin position="23"/>
        <end position="536"/>
    </location>
</feature>
<feature type="signal peptide" evidence="1">
    <location>
        <begin position="1"/>
        <end position="22"/>
    </location>
</feature>
<gene>
    <name evidence="3" type="ORF">DWU89_18675</name>
    <name evidence="2" type="ORF">H8784_18225</name>
</gene>
<dbReference type="InterPro" id="IPR024302">
    <property type="entry name" value="SusD-like"/>
</dbReference>
<evidence type="ECO:0000313" key="4">
    <source>
        <dbReference type="Proteomes" id="UP000256321"/>
    </source>
</evidence>
<dbReference type="SUPFAM" id="SSF48452">
    <property type="entry name" value="TPR-like"/>
    <property type="match status" value="1"/>
</dbReference>
<reference evidence="3 4" key="1">
    <citation type="submission" date="2018-07" db="EMBL/GenBank/DDBJ databases">
        <title>Parabacteroides acidifaciens nov. sp., isolated from human feces.</title>
        <authorList>
            <person name="Wang Y.J."/>
        </authorList>
    </citation>
    <scope>NUCLEOTIDE SEQUENCE [LARGE SCALE GENOMIC DNA]</scope>
    <source>
        <strain evidence="3 4">426-9</strain>
    </source>
</reference>
<dbReference type="EMBL" id="QREV01000070">
    <property type="protein sequence ID" value="RDU47624.1"/>
    <property type="molecule type" value="Genomic_DNA"/>
</dbReference>
<protein>
    <submittedName>
        <fullName evidence="3">SusD/RagB family nutrient-binding outer membrane lipoprotein</fullName>
    </submittedName>
</protein>
<dbReference type="InterPro" id="IPR011990">
    <property type="entry name" value="TPR-like_helical_dom_sf"/>
</dbReference>
<reference evidence="2 5" key="2">
    <citation type="submission" date="2020-08" db="EMBL/GenBank/DDBJ databases">
        <title>Genome public.</title>
        <authorList>
            <person name="Liu C."/>
            <person name="Sun Q."/>
        </authorList>
    </citation>
    <scope>NUCLEOTIDE SEQUENCE [LARGE SCALE GENOMIC DNA]</scope>
    <source>
        <strain evidence="2 5">426_9</strain>
    </source>
</reference>
<evidence type="ECO:0000313" key="3">
    <source>
        <dbReference type="EMBL" id="RDU47624.1"/>
    </source>
</evidence>
<dbReference type="PROSITE" id="PS51257">
    <property type="entry name" value="PROKAR_LIPOPROTEIN"/>
    <property type="match status" value="1"/>
</dbReference>
<evidence type="ECO:0000256" key="1">
    <source>
        <dbReference type="SAM" id="SignalP"/>
    </source>
</evidence>
<dbReference type="RefSeq" id="WP_115501145.1">
    <property type="nucleotide sequence ID" value="NZ_JACRTI010000070.1"/>
</dbReference>
<accession>A0A3D8H9G8</accession>
<dbReference type="EMBL" id="JACRTI010000070">
    <property type="protein sequence ID" value="MBC8603649.1"/>
    <property type="molecule type" value="Genomic_DNA"/>
</dbReference>
<name>A0A3D8H9G8_9BACT</name>
<keyword evidence="3" id="KW-0449">Lipoprotein</keyword>
<dbReference type="AlphaFoldDB" id="A0A3D8H9G8"/>
<organism evidence="3 4">
    <name type="scientific">Parabacteroides acidifaciens</name>
    <dbReference type="NCBI Taxonomy" id="2290935"/>
    <lineage>
        <taxon>Bacteria</taxon>
        <taxon>Pseudomonadati</taxon>
        <taxon>Bacteroidota</taxon>
        <taxon>Bacteroidia</taxon>
        <taxon>Bacteroidales</taxon>
        <taxon>Tannerellaceae</taxon>
        <taxon>Parabacteroides</taxon>
    </lineage>
</organism>
<sequence length="536" mass="59833">MKSKFNKYIAAFFVAGVAGLMACTEDFESQNTKTNGFTEDLQSYDYMYYTLPITVVEQGIYFNYDWGGGKNWPFQTMQNLEADMFSGYFHDMNGSFNSNNSTYHLNDGWTSSNWTYTYGYIMTAAKNAERRNADKPEFLGVTKILKVELMHRIADIYGPLIYTNYGESTGSEPDDMKTAYYAFFTDLDEALTAIRTYVAANPKTNLFAKSDFLTPNKTYDDWIRFANSLRLRLAMRLSNVDPSKAAEEAKKALSDEGGVLEAPTDVIAVNASTSGFTNPLGEINKGWHEVFMNASMESFLVGYDDPRISKYFTPAAGGSEGALFNIAGTYKGVRQGTGVTHNKYKDHSPSTVAQNTDAILLTAAEVWFLRAEAALRGYISGDAGEYYKKGVETSFAQWGAGSAAEYLESEKTPADYKDAFDAKFDAKAESTVTPKWDNALSNEQKLEKIITQKWLAIYPEGCEAWTEQRRTGYPKLFKVAVNNSGGSIDTDIMIRRLFYPQALISDNPTQYGQLTQALGGPDTGGTRLWWDTGRNF</sequence>
<dbReference type="Proteomes" id="UP000256321">
    <property type="component" value="Unassembled WGS sequence"/>
</dbReference>
<proteinExistence type="predicted"/>